<organism evidence="1 2">
    <name type="scientific">Albidiferax ferrireducens (strain ATCC BAA-621 / DSM 15236 / T118)</name>
    <name type="common">Rhodoferax ferrireducens</name>
    <dbReference type="NCBI Taxonomy" id="338969"/>
    <lineage>
        <taxon>Bacteria</taxon>
        <taxon>Pseudomonadati</taxon>
        <taxon>Pseudomonadota</taxon>
        <taxon>Betaproteobacteria</taxon>
        <taxon>Burkholderiales</taxon>
        <taxon>Comamonadaceae</taxon>
        <taxon>Rhodoferax</taxon>
    </lineage>
</organism>
<dbReference type="OrthoDB" id="8585509at2"/>
<sequence length="427" mass="45632">MQETSTIVTPPVPFKPAYSMKGMAYVPMPLGAIRIGHTIKLPNGQLELVRDDEFKITLPLREADGAWLPDPLNAMLRQGDAPEGDAAPYRKLREIPIKIHVNDPSLVVRSRLEAFDVQSRRTVCASNGGGSAKRWSGVTGTTDVECVGCNRCSFANSGAVECKFFGRIAVQIEGQEGELGTYVMRTSSYNTLRTFEAKLWQFWAILGQKLRGVPFVMKLRAAQSELSNWGTFYYVDLELNKATLAQAIVKAREQAKTDFECGFDILALQEAMNEGIRNGGFLSNATDDGVDLSEFISASSFTATLHAAQACPAAATLTGQPTAAGATNRVDVPTDSPQADPAGSVVNTITFGVPASEARMADVAGAATDGIYVPGFDVATLRKSRAAKTQPATTQTVTNTVPASDDALGSGICMPVRMSSSLSDLMS</sequence>
<dbReference type="Pfam" id="PF18897">
    <property type="entry name" value="Gp3-like"/>
    <property type="match status" value="1"/>
</dbReference>
<accession>Q21QE5</accession>
<evidence type="ECO:0000313" key="1">
    <source>
        <dbReference type="EMBL" id="ABD72000.1"/>
    </source>
</evidence>
<dbReference type="KEGG" id="rfr:Rfer_4314"/>
<protein>
    <submittedName>
        <fullName evidence="1">Uncharacterized protein</fullName>
    </submittedName>
</protein>
<geneLocation type="plasmid" evidence="2">
    <name>pDSM15236</name>
</geneLocation>
<reference evidence="2" key="1">
    <citation type="submission" date="2006-02" db="EMBL/GenBank/DDBJ databases">
        <title>Complete sequence of plasmid 1 of Rhodoferax ferrireducens DSM 15236.</title>
        <authorList>
            <person name="Copeland A."/>
            <person name="Lucas S."/>
            <person name="Lapidus A."/>
            <person name="Barry K."/>
            <person name="Detter J.C."/>
            <person name="Glavina del Rio T."/>
            <person name="Hammon N."/>
            <person name="Israni S."/>
            <person name="Pitluck S."/>
            <person name="Brettin T."/>
            <person name="Bruce D."/>
            <person name="Han C."/>
            <person name="Tapia R."/>
            <person name="Gilna P."/>
            <person name="Kiss H."/>
            <person name="Schmutz J."/>
            <person name="Larimer F."/>
            <person name="Land M."/>
            <person name="Kyrpides N."/>
            <person name="Ivanova N."/>
            <person name="Richardson P."/>
        </authorList>
    </citation>
    <scope>NUCLEOTIDE SEQUENCE [LARGE SCALE GENOMIC DNA]</scope>
    <source>
        <strain evidence="2">ATCC BAA-621 / DSM 15236 / T118</strain>
        <plasmid evidence="2">Plasmid pDSM15236</plasmid>
    </source>
</reference>
<name>Q21QE5_ALBFT</name>
<evidence type="ECO:0000313" key="2">
    <source>
        <dbReference type="Proteomes" id="UP000008332"/>
    </source>
</evidence>
<keyword evidence="2" id="KW-1185">Reference proteome</keyword>
<dbReference type="AlphaFoldDB" id="Q21QE5"/>
<dbReference type="EMBL" id="CP000268">
    <property type="protein sequence ID" value="ABD72000.1"/>
    <property type="molecule type" value="Genomic_DNA"/>
</dbReference>
<dbReference type="RefSeq" id="WP_011458739.1">
    <property type="nucleotide sequence ID" value="NC_007901.1"/>
</dbReference>
<dbReference type="eggNOG" id="ENOG502Z7UN">
    <property type="taxonomic scope" value="Bacteria"/>
</dbReference>
<keyword evidence="1" id="KW-0614">Plasmid</keyword>
<dbReference type="Proteomes" id="UP000008332">
    <property type="component" value="Plasmid unnamed1"/>
</dbReference>
<dbReference type="HOGENOM" id="CLU_642318_0_0_4"/>
<dbReference type="InterPro" id="IPR043991">
    <property type="entry name" value="Gp3-like"/>
</dbReference>
<proteinExistence type="predicted"/>
<gene>
    <name evidence="1" type="ordered locus">Rfer_4314</name>
</gene>